<dbReference type="Gene3D" id="3.40.50.150">
    <property type="entry name" value="Vaccinia Virus protein VP39"/>
    <property type="match status" value="1"/>
</dbReference>
<evidence type="ECO:0000313" key="1">
    <source>
        <dbReference type="EMBL" id="QEA04570.1"/>
    </source>
</evidence>
<dbReference type="EMBL" id="MN079085">
    <property type="protein sequence ID" value="QEA04570.1"/>
    <property type="molecule type" value="Genomic_DNA"/>
</dbReference>
<name>A0A5B8R7F9_9ZZZZ</name>
<reference evidence="1" key="1">
    <citation type="submission" date="2019-06" db="EMBL/GenBank/DDBJ databases">
        <authorList>
            <person name="Murdoch R.W."/>
            <person name="Fathepure B."/>
        </authorList>
    </citation>
    <scope>NUCLEOTIDE SEQUENCE</scope>
</reference>
<dbReference type="InterPro" id="IPR029063">
    <property type="entry name" value="SAM-dependent_MTases_sf"/>
</dbReference>
<dbReference type="SUPFAM" id="SSF53335">
    <property type="entry name" value="S-adenosyl-L-methionine-dependent methyltransferases"/>
    <property type="match status" value="1"/>
</dbReference>
<sequence length="168" mass="17587">MIPSSRFLEAGLVGAADLASAATVVELGPGSGGTTTALLAGMAADARLLAVEINPHLHRLLAGIDDDRLVAHCGSATALDHALRENGLPAPDVVVSGIPFSRMPADDGRAVIEAVRGALAPGGRFVAYQLSDRVARLATPVFGAPRIARWEWRNIPPLRLYVWDRPAG</sequence>
<protein>
    <submittedName>
        <fullName evidence="1">Uncharacterized protein</fullName>
    </submittedName>
</protein>
<dbReference type="AlphaFoldDB" id="A0A5B8R7F9"/>
<organism evidence="1">
    <name type="scientific">uncultured organism</name>
    <dbReference type="NCBI Taxonomy" id="155900"/>
    <lineage>
        <taxon>unclassified sequences</taxon>
        <taxon>environmental samples</taxon>
    </lineage>
</organism>
<dbReference type="CDD" id="cd02440">
    <property type="entry name" value="AdoMet_MTases"/>
    <property type="match status" value="1"/>
</dbReference>
<proteinExistence type="predicted"/>
<gene>
    <name evidence="1" type="ORF">KBTEX_00878</name>
</gene>
<accession>A0A5B8R7F9</accession>